<accession>A0A9J6GIK3</accession>
<sequence length="145" mass="16593">MWRRTLLVLRSNRPRTPPASAGDIFTDGDIVLPDFVRDTLGFGPKCAVQPKTSAPKLLSYVRQVSSLAPDNEKESSQESGPHQPLSPCPRGRPVKTKRRRSNIEPQQETANRRLEYVMQVRLSRNMPCCHHKSWRHPLNYQLNLP</sequence>
<gene>
    <name evidence="2" type="ORF">HPB48_004022</name>
</gene>
<dbReference type="AlphaFoldDB" id="A0A9J6GIK3"/>
<protein>
    <submittedName>
        <fullName evidence="2">Uncharacterized protein</fullName>
    </submittedName>
</protein>
<feature type="region of interest" description="Disordered" evidence="1">
    <location>
        <begin position="64"/>
        <end position="110"/>
    </location>
</feature>
<comment type="caution">
    <text evidence="2">The sequence shown here is derived from an EMBL/GenBank/DDBJ whole genome shotgun (WGS) entry which is preliminary data.</text>
</comment>
<evidence type="ECO:0000313" key="2">
    <source>
        <dbReference type="EMBL" id="KAH9374392.1"/>
    </source>
</evidence>
<dbReference type="Proteomes" id="UP000821853">
    <property type="component" value="Chromosome 4"/>
</dbReference>
<evidence type="ECO:0000313" key="3">
    <source>
        <dbReference type="Proteomes" id="UP000821853"/>
    </source>
</evidence>
<dbReference type="OrthoDB" id="6527889at2759"/>
<proteinExistence type="predicted"/>
<name>A0A9J6GIK3_HAELO</name>
<dbReference type="EMBL" id="JABSTR010000006">
    <property type="protein sequence ID" value="KAH9374392.1"/>
    <property type="molecule type" value="Genomic_DNA"/>
</dbReference>
<evidence type="ECO:0000256" key="1">
    <source>
        <dbReference type="SAM" id="MobiDB-lite"/>
    </source>
</evidence>
<keyword evidence="3" id="KW-1185">Reference proteome</keyword>
<dbReference type="VEuPathDB" id="VectorBase:HLOH_044300"/>
<reference evidence="2 3" key="1">
    <citation type="journal article" date="2020" name="Cell">
        <title>Large-Scale Comparative Analyses of Tick Genomes Elucidate Their Genetic Diversity and Vector Capacities.</title>
        <authorList>
            <consortium name="Tick Genome and Microbiome Consortium (TIGMIC)"/>
            <person name="Jia N."/>
            <person name="Wang J."/>
            <person name="Shi W."/>
            <person name="Du L."/>
            <person name="Sun Y."/>
            <person name="Zhan W."/>
            <person name="Jiang J.F."/>
            <person name="Wang Q."/>
            <person name="Zhang B."/>
            <person name="Ji P."/>
            <person name="Bell-Sakyi L."/>
            <person name="Cui X.M."/>
            <person name="Yuan T.T."/>
            <person name="Jiang B.G."/>
            <person name="Yang W.F."/>
            <person name="Lam T.T."/>
            <person name="Chang Q.C."/>
            <person name="Ding S.J."/>
            <person name="Wang X.J."/>
            <person name="Zhu J.G."/>
            <person name="Ruan X.D."/>
            <person name="Zhao L."/>
            <person name="Wei J.T."/>
            <person name="Ye R.Z."/>
            <person name="Que T.C."/>
            <person name="Du C.H."/>
            <person name="Zhou Y.H."/>
            <person name="Cheng J.X."/>
            <person name="Dai P.F."/>
            <person name="Guo W.B."/>
            <person name="Han X.H."/>
            <person name="Huang E.J."/>
            <person name="Li L.F."/>
            <person name="Wei W."/>
            <person name="Gao Y.C."/>
            <person name="Liu J.Z."/>
            <person name="Shao H.Z."/>
            <person name="Wang X."/>
            <person name="Wang C.C."/>
            <person name="Yang T.C."/>
            <person name="Huo Q.B."/>
            <person name="Li W."/>
            <person name="Chen H.Y."/>
            <person name="Chen S.E."/>
            <person name="Zhou L.G."/>
            <person name="Ni X.B."/>
            <person name="Tian J.H."/>
            <person name="Sheng Y."/>
            <person name="Liu T."/>
            <person name="Pan Y.S."/>
            <person name="Xia L.Y."/>
            <person name="Li J."/>
            <person name="Zhao F."/>
            <person name="Cao W.C."/>
        </authorList>
    </citation>
    <scope>NUCLEOTIDE SEQUENCE [LARGE SCALE GENOMIC DNA]</scope>
    <source>
        <strain evidence="2">HaeL-2018</strain>
    </source>
</reference>
<organism evidence="2 3">
    <name type="scientific">Haemaphysalis longicornis</name>
    <name type="common">Bush tick</name>
    <dbReference type="NCBI Taxonomy" id="44386"/>
    <lineage>
        <taxon>Eukaryota</taxon>
        <taxon>Metazoa</taxon>
        <taxon>Ecdysozoa</taxon>
        <taxon>Arthropoda</taxon>
        <taxon>Chelicerata</taxon>
        <taxon>Arachnida</taxon>
        <taxon>Acari</taxon>
        <taxon>Parasitiformes</taxon>
        <taxon>Ixodida</taxon>
        <taxon>Ixodoidea</taxon>
        <taxon>Ixodidae</taxon>
        <taxon>Haemaphysalinae</taxon>
        <taxon>Haemaphysalis</taxon>
    </lineage>
</organism>